<dbReference type="OrthoDB" id="6247875at2759"/>
<keyword evidence="2" id="KW-0804">Transcription</keyword>
<evidence type="ECO:0000313" key="6">
    <source>
        <dbReference type="EMBL" id="KAF9467783.1"/>
    </source>
</evidence>
<feature type="region of interest" description="Disordered" evidence="4">
    <location>
        <begin position="37"/>
        <end position="87"/>
    </location>
</feature>
<feature type="domain" description="HMG box" evidence="5">
    <location>
        <begin position="85"/>
        <end position="153"/>
    </location>
</feature>
<dbReference type="InterPro" id="IPR050140">
    <property type="entry name" value="SRY-related_HMG-box_TF-like"/>
</dbReference>
<dbReference type="PROSITE" id="PS50118">
    <property type="entry name" value="HMG_BOX_2"/>
    <property type="match status" value="1"/>
</dbReference>
<dbReference type="Proteomes" id="UP000807353">
    <property type="component" value="Unassembled WGS sequence"/>
</dbReference>
<dbReference type="GO" id="GO:0030154">
    <property type="term" value="P:cell differentiation"/>
    <property type="evidence" value="ECO:0007669"/>
    <property type="project" value="TreeGrafter"/>
</dbReference>
<dbReference type="GO" id="GO:0001228">
    <property type="term" value="F:DNA-binding transcription activator activity, RNA polymerase II-specific"/>
    <property type="evidence" value="ECO:0007669"/>
    <property type="project" value="TreeGrafter"/>
</dbReference>
<dbReference type="InterPro" id="IPR036910">
    <property type="entry name" value="HMG_box_dom_sf"/>
</dbReference>
<feature type="DNA-binding region" description="HMG box" evidence="3">
    <location>
        <begin position="85"/>
        <end position="153"/>
    </location>
</feature>
<proteinExistence type="predicted"/>
<feature type="compositionally biased region" description="Basic residues" evidence="4">
    <location>
        <begin position="70"/>
        <end position="81"/>
    </location>
</feature>
<gene>
    <name evidence="6" type="ORF">BDZ94DRAFT_906212</name>
</gene>
<sequence length="186" mass="21434">MPLFRNVTTKTLPTRRSSLRFKHDPIIYDQQGWQKLPAHPHYPTTPLSDATSSSSAPVQLNGSTSCSPHIVHKSSTRRGKKADHIPRPRNSFICFRSEFYKLKKKNPGGYDQNEISKEAGRVWTLLTPAEKQPFEEMAKREKEDHQLRYPTYSYAPGKENYRLLARTLLIRSNPSSSHLFHTSPHH</sequence>
<feature type="compositionally biased region" description="Polar residues" evidence="4">
    <location>
        <begin position="45"/>
        <end position="67"/>
    </location>
</feature>
<dbReference type="CDD" id="cd01389">
    <property type="entry name" value="HMG-box_ROX1-like"/>
    <property type="match status" value="1"/>
</dbReference>
<dbReference type="PANTHER" id="PTHR10270:SF161">
    <property type="entry name" value="SEX-DETERMINING REGION Y PROTEIN"/>
    <property type="match status" value="1"/>
</dbReference>
<dbReference type="AlphaFoldDB" id="A0A9P6CPK9"/>
<dbReference type="SMART" id="SM00398">
    <property type="entry name" value="HMG"/>
    <property type="match status" value="1"/>
</dbReference>
<evidence type="ECO:0000256" key="2">
    <source>
        <dbReference type="ARBA" id="ARBA00023163"/>
    </source>
</evidence>
<keyword evidence="1 3" id="KW-0238">DNA-binding</keyword>
<evidence type="ECO:0000256" key="1">
    <source>
        <dbReference type="ARBA" id="ARBA00023125"/>
    </source>
</evidence>
<dbReference type="EMBL" id="MU150235">
    <property type="protein sequence ID" value="KAF9467783.1"/>
    <property type="molecule type" value="Genomic_DNA"/>
</dbReference>
<dbReference type="PANTHER" id="PTHR10270">
    <property type="entry name" value="SOX TRANSCRIPTION FACTOR"/>
    <property type="match status" value="1"/>
</dbReference>
<accession>A0A9P6CPK9</accession>
<dbReference type="SUPFAM" id="SSF47095">
    <property type="entry name" value="HMG-box"/>
    <property type="match status" value="1"/>
</dbReference>
<dbReference type="GO" id="GO:0005634">
    <property type="term" value="C:nucleus"/>
    <property type="evidence" value="ECO:0007669"/>
    <property type="project" value="UniProtKB-UniRule"/>
</dbReference>
<dbReference type="Pfam" id="PF00505">
    <property type="entry name" value="HMG_box"/>
    <property type="match status" value="1"/>
</dbReference>
<evidence type="ECO:0000313" key="7">
    <source>
        <dbReference type="Proteomes" id="UP000807353"/>
    </source>
</evidence>
<keyword evidence="3" id="KW-0539">Nucleus</keyword>
<evidence type="ECO:0000256" key="3">
    <source>
        <dbReference type="PROSITE-ProRule" id="PRU00267"/>
    </source>
</evidence>
<organism evidence="6 7">
    <name type="scientific">Collybia nuda</name>
    <dbReference type="NCBI Taxonomy" id="64659"/>
    <lineage>
        <taxon>Eukaryota</taxon>
        <taxon>Fungi</taxon>
        <taxon>Dikarya</taxon>
        <taxon>Basidiomycota</taxon>
        <taxon>Agaricomycotina</taxon>
        <taxon>Agaricomycetes</taxon>
        <taxon>Agaricomycetidae</taxon>
        <taxon>Agaricales</taxon>
        <taxon>Tricholomatineae</taxon>
        <taxon>Clitocybaceae</taxon>
        <taxon>Collybia</taxon>
    </lineage>
</organism>
<dbReference type="GO" id="GO:0000978">
    <property type="term" value="F:RNA polymerase II cis-regulatory region sequence-specific DNA binding"/>
    <property type="evidence" value="ECO:0007669"/>
    <property type="project" value="TreeGrafter"/>
</dbReference>
<dbReference type="Gene3D" id="1.10.30.10">
    <property type="entry name" value="High mobility group box domain"/>
    <property type="match status" value="1"/>
</dbReference>
<evidence type="ECO:0000259" key="5">
    <source>
        <dbReference type="PROSITE" id="PS50118"/>
    </source>
</evidence>
<comment type="caution">
    <text evidence="6">The sequence shown here is derived from an EMBL/GenBank/DDBJ whole genome shotgun (WGS) entry which is preliminary data.</text>
</comment>
<protein>
    <submittedName>
        <fullName evidence="6">High mobility group box domain-containing protein</fullName>
    </submittedName>
</protein>
<keyword evidence="7" id="KW-1185">Reference proteome</keyword>
<dbReference type="InterPro" id="IPR009071">
    <property type="entry name" value="HMG_box_dom"/>
</dbReference>
<name>A0A9P6CPK9_9AGAR</name>
<reference evidence="6" key="1">
    <citation type="submission" date="2020-11" db="EMBL/GenBank/DDBJ databases">
        <authorList>
            <consortium name="DOE Joint Genome Institute"/>
            <person name="Ahrendt S."/>
            <person name="Riley R."/>
            <person name="Andreopoulos W."/>
            <person name="Labutti K."/>
            <person name="Pangilinan J."/>
            <person name="Ruiz-Duenas F.J."/>
            <person name="Barrasa J.M."/>
            <person name="Sanchez-Garcia M."/>
            <person name="Camarero S."/>
            <person name="Miyauchi S."/>
            <person name="Serrano A."/>
            <person name="Linde D."/>
            <person name="Babiker R."/>
            <person name="Drula E."/>
            <person name="Ayuso-Fernandez I."/>
            <person name="Pacheco R."/>
            <person name="Padilla G."/>
            <person name="Ferreira P."/>
            <person name="Barriuso J."/>
            <person name="Kellner H."/>
            <person name="Castanera R."/>
            <person name="Alfaro M."/>
            <person name="Ramirez L."/>
            <person name="Pisabarro A.G."/>
            <person name="Kuo A."/>
            <person name="Tritt A."/>
            <person name="Lipzen A."/>
            <person name="He G."/>
            <person name="Yan M."/>
            <person name="Ng V."/>
            <person name="Cullen D."/>
            <person name="Martin F."/>
            <person name="Rosso M.-N."/>
            <person name="Henrissat B."/>
            <person name="Hibbett D."/>
            <person name="Martinez A.T."/>
            <person name="Grigoriev I.V."/>
        </authorList>
    </citation>
    <scope>NUCLEOTIDE SEQUENCE</scope>
    <source>
        <strain evidence="6">CBS 247.69</strain>
    </source>
</reference>
<evidence type="ECO:0000256" key="4">
    <source>
        <dbReference type="SAM" id="MobiDB-lite"/>
    </source>
</evidence>